<sequence>MEVKIFKTNYANTKGEDNKLPNYEKAVKEFFSDIERVTMYNNRQFAIKKFLATTELNEDELLEHLTKHQPCPQNQVILGALYLERGKRHNCVQELKKASESNNPHAQYLLGYCYGEGIGTSQDKETAVHLYQQAVNQRIPAAYYCLGFHYANGSGVKIDKLKTFNLFRKAVERGHLRALFSLAYTHLYGIGTSCDMHKTIYWLKKSSENEARDNVAYNYLTSIFA</sequence>
<comment type="caution">
    <text evidence="2">The sequence shown here is derived from an EMBL/GenBank/DDBJ whole genome shotgun (WGS) entry which is preliminary data.</text>
</comment>
<dbReference type="PANTHER" id="PTHR11102">
    <property type="entry name" value="SEL-1-LIKE PROTEIN"/>
    <property type="match status" value="1"/>
</dbReference>
<evidence type="ECO:0000313" key="2">
    <source>
        <dbReference type="EMBL" id="CAG8554814.1"/>
    </source>
</evidence>
<evidence type="ECO:0000313" key="3">
    <source>
        <dbReference type="Proteomes" id="UP000789831"/>
    </source>
</evidence>
<reference evidence="2" key="1">
    <citation type="submission" date="2021-06" db="EMBL/GenBank/DDBJ databases">
        <authorList>
            <person name="Kallberg Y."/>
            <person name="Tangrot J."/>
            <person name="Rosling A."/>
        </authorList>
    </citation>
    <scope>NUCLEOTIDE SEQUENCE</scope>
    <source>
        <strain evidence="2">MT106</strain>
    </source>
</reference>
<dbReference type="InterPro" id="IPR011990">
    <property type="entry name" value="TPR-like_helical_dom_sf"/>
</dbReference>
<dbReference type="Pfam" id="PF08238">
    <property type="entry name" value="Sel1"/>
    <property type="match status" value="3"/>
</dbReference>
<evidence type="ECO:0000256" key="1">
    <source>
        <dbReference type="ARBA" id="ARBA00038101"/>
    </source>
</evidence>
<dbReference type="PANTHER" id="PTHR11102:SF160">
    <property type="entry name" value="ERAD-ASSOCIATED E3 UBIQUITIN-PROTEIN LIGASE COMPONENT HRD3"/>
    <property type="match status" value="1"/>
</dbReference>
<name>A0A9N9B856_9GLOM</name>
<gene>
    <name evidence="2" type="ORF">AGERDE_LOCUS6853</name>
</gene>
<accession>A0A9N9B856</accession>
<dbReference type="SUPFAM" id="SSF81901">
    <property type="entry name" value="HCP-like"/>
    <property type="match status" value="1"/>
</dbReference>
<dbReference type="InterPro" id="IPR050767">
    <property type="entry name" value="Sel1_AlgK"/>
</dbReference>
<keyword evidence="3" id="KW-1185">Reference proteome</keyword>
<dbReference type="Proteomes" id="UP000789831">
    <property type="component" value="Unassembled WGS sequence"/>
</dbReference>
<dbReference type="EMBL" id="CAJVPL010001139">
    <property type="protein sequence ID" value="CAG8554814.1"/>
    <property type="molecule type" value="Genomic_DNA"/>
</dbReference>
<dbReference type="AlphaFoldDB" id="A0A9N9B856"/>
<comment type="similarity">
    <text evidence="1">Belongs to the sel-1 family.</text>
</comment>
<protein>
    <submittedName>
        <fullName evidence="2">6788_t:CDS:1</fullName>
    </submittedName>
</protein>
<organism evidence="2 3">
    <name type="scientific">Ambispora gerdemannii</name>
    <dbReference type="NCBI Taxonomy" id="144530"/>
    <lineage>
        <taxon>Eukaryota</taxon>
        <taxon>Fungi</taxon>
        <taxon>Fungi incertae sedis</taxon>
        <taxon>Mucoromycota</taxon>
        <taxon>Glomeromycotina</taxon>
        <taxon>Glomeromycetes</taxon>
        <taxon>Archaeosporales</taxon>
        <taxon>Ambisporaceae</taxon>
        <taxon>Ambispora</taxon>
    </lineage>
</organism>
<proteinExistence type="inferred from homology"/>
<dbReference type="Gene3D" id="1.25.40.10">
    <property type="entry name" value="Tetratricopeptide repeat domain"/>
    <property type="match status" value="1"/>
</dbReference>
<dbReference type="InterPro" id="IPR006597">
    <property type="entry name" value="Sel1-like"/>
</dbReference>
<dbReference type="SMART" id="SM00671">
    <property type="entry name" value="SEL1"/>
    <property type="match status" value="3"/>
</dbReference>
<dbReference type="OrthoDB" id="2384430at2759"/>